<dbReference type="Proteomes" id="UP001565368">
    <property type="component" value="Unassembled WGS sequence"/>
</dbReference>
<reference evidence="2 3" key="1">
    <citation type="submission" date="2023-08" db="EMBL/GenBank/DDBJ databases">
        <title>Annotated Genome Sequence of Vanrija albida AlHP1.</title>
        <authorList>
            <person name="Herzog R."/>
        </authorList>
    </citation>
    <scope>NUCLEOTIDE SEQUENCE [LARGE SCALE GENOMIC DNA]</scope>
    <source>
        <strain evidence="2 3">AlHP1</strain>
    </source>
</reference>
<dbReference type="EMBL" id="JBBXJM010000003">
    <property type="protein sequence ID" value="KAL1410629.1"/>
    <property type="molecule type" value="Genomic_DNA"/>
</dbReference>
<keyword evidence="3" id="KW-1185">Reference proteome</keyword>
<dbReference type="RefSeq" id="XP_069210573.1">
    <property type="nucleotide sequence ID" value="XM_069353155.1"/>
</dbReference>
<gene>
    <name evidence="2" type="ORF">Q8F55_004646</name>
</gene>
<comment type="caution">
    <text evidence="2">The sequence shown here is derived from an EMBL/GenBank/DDBJ whole genome shotgun (WGS) entry which is preliminary data.</text>
</comment>
<feature type="compositionally biased region" description="Polar residues" evidence="1">
    <location>
        <begin position="10"/>
        <end position="19"/>
    </location>
</feature>
<sequence>MSAHRAHYTGTGNNTSSPIDLTDDPEEPVKTEVGHHNGRLAPGIKVEPDQQAPIDEGDGGSAETNGSGRRRGHQNPRRSGHSPPSTSQAELDKEEGSDDDLTKLDSESESDSWSQNTPERPATRSTAGQRKRKRVSHSPPSSDDESGPEKARPRLNFESWPQGAERKDIHQNLMRQEFEPAWTDFLTNNKPGDLDPLPLLDLVLPHPLIRQVIDDEWPATPIDARYRHYLGAIRKLAVSLFKDLKHKTWNVKVGDLRRSIRFLSEPFALRTPPCAPCVRRNQPCVDNRGARSCQFCTMFHNNIGCDEESAARERHRWREAKRKTQSANNGRPKKSNTGREKKTTAKEDPGILSQRHSTSRPSSRSQRVASEPAPFEPNDPGMLEHLEPDAGLAPPAPAPSISTRPSPPPPPTLDNNPSTRRPSLNLGRLLDNLREHVENDPDDQRKKQGDLVLDALEDDLATGTVLGTANDPALSDLRRHLVHREPTEERKEWATFLIKRFEVVARSSGAV</sequence>
<protein>
    <recommendedName>
        <fullName evidence="4">Zn(2)-C6 fungal-type domain-containing protein</fullName>
    </recommendedName>
</protein>
<evidence type="ECO:0000313" key="3">
    <source>
        <dbReference type="Proteomes" id="UP001565368"/>
    </source>
</evidence>
<feature type="compositionally biased region" description="Polar residues" evidence="1">
    <location>
        <begin position="354"/>
        <end position="368"/>
    </location>
</feature>
<name>A0ABR3Q7C8_9TREE</name>
<feature type="compositionally biased region" description="Polar residues" evidence="1">
    <location>
        <begin position="111"/>
        <end position="128"/>
    </location>
</feature>
<accession>A0ABR3Q7C8</accession>
<organism evidence="2 3">
    <name type="scientific">Vanrija albida</name>
    <dbReference type="NCBI Taxonomy" id="181172"/>
    <lineage>
        <taxon>Eukaryota</taxon>
        <taxon>Fungi</taxon>
        <taxon>Dikarya</taxon>
        <taxon>Basidiomycota</taxon>
        <taxon>Agaricomycotina</taxon>
        <taxon>Tremellomycetes</taxon>
        <taxon>Trichosporonales</taxon>
        <taxon>Trichosporonaceae</taxon>
        <taxon>Vanrija</taxon>
    </lineage>
</organism>
<feature type="region of interest" description="Disordered" evidence="1">
    <location>
        <begin position="1"/>
        <end position="164"/>
    </location>
</feature>
<feature type="region of interest" description="Disordered" evidence="1">
    <location>
        <begin position="316"/>
        <end position="424"/>
    </location>
</feature>
<feature type="compositionally biased region" description="Low complexity" evidence="1">
    <location>
        <begin position="389"/>
        <end position="404"/>
    </location>
</feature>
<feature type="compositionally biased region" description="Basic residues" evidence="1">
    <location>
        <begin position="68"/>
        <end position="80"/>
    </location>
</feature>
<dbReference type="GeneID" id="95985689"/>
<feature type="compositionally biased region" description="Basic and acidic residues" evidence="1">
    <location>
        <begin position="337"/>
        <end position="349"/>
    </location>
</feature>
<evidence type="ECO:0000313" key="2">
    <source>
        <dbReference type="EMBL" id="KAL1410629.1"/>
    </source>
</evidence>
<evidence type="ECO:0000256" key="1">
    <source>
        <dbReference type="SAM" id="MobiDB-lite"/>
    </source>
</evidence>
<evidence type="ECO:0008006" key="4">
    <source>
        <dbReference type="Google" id="ProtNLM"/>
    </source>
</evidence>
<proteinExistence type="predicted"/>